<dbReference type="InterPro" id="IPR036116">
    <property type="entry name" value="FN3_sf"/>
</dbReference>
<dbReference type="RefSeq" id="WP_272736546.1">
    <property type="nucleotide sequence ID" value="NZ_CP116942.1"/>
</dbReference>
<evidence type="ECO:0000256" key="1">
    <source>
        <dbReference type="ARBA" id="ARBA00023295"/>
    </source>
</evidence>
<dbReference type="SUPFAM" id="SSF49265">
    <property type="entry name" value="Fibronectin type III"/>
    <property type="match status" value="1"/>
</dbReference>
<keyword evidence="1" id="KW-0326">Glycosidase</keyword>
<name>A0AAE9Y5M6_9ACTN</name>
<accession>A0AAE9Y5M6</accession>
<dbReference type="GO" id="GO:0005975">
    <property type="term" value="P:carbohydrate metabolic process"/>
    <property type="evidence" value="ECO:0007669"/>
    <property type="project" value="UniProtKB-ARBA"/>
</dbReference>
<dbReference type="InterPro" id="IPR025282">
    <property type="entry name" value="DUF4214"/>
</dbReference>
<dbReference type="Gene3D" id="1.10.3130.20">
    <property type="entry name" value="Phycobilisome linker domain"/>
    <property type="match status" value="1"/>
</dbReference>
<protein>
    <submittedName>
        <fullName evidence="3">DUF4214 domain-containing protein</fullName>
    </submittedName>
</protein>
<keyword evidence="4" id="KW-1185">Reference proteome</keyword>
<feature type="domain" description="Fibronectin type-III" evidence="2">
    <location>
        <begin position="332"/>
        <end position="424"/>
    </location>
</feature>
<dbReference type="SMART" id="SM00060">
    <property type="entry name" value="FN3"/>
    <property type="match status" value="1"/>
</dbReference>
<gene>
    <name evidence="3" type="ORF">PO878_21260</name>
</gene>
<dbReference type="EMBL" id="CP116942">
    <property type="protein sequence ID" value="WCO67024.1"/>
    <property type="molecule type" value="Genomic_DNA"/>
</dbReference>
<dbReference type="PROSITE" id="PS50853">
    <property type="entry name" value="FN3"/>
    <property type="match status" value="1"/>
</dbReference>
<evidence type="ECO:0000313" key="4">
    <source>
        <dbReference type="Proteomes" id="UP001216390"/>
    </source>
</evidence>
<dbReference type="InterPro" id="IPR038255">
    <property type="entry name" value="PBS_linker_sf"/>
</dbReference>
<dbReference type="AlphaFoldDB" id="A0AAE9Y5M6"/>
<evidence type="ECO:0000313" key="3">
    <source>
        <dbReference type="EMBL" id="WCO67024.1"/>
    </source>
</evidence>
<sequence length="637" mass="67054">MVGVLVALGALVACEPTPGGPSGSAPSTPTYLHMVSSGDDSVGLGGGRMWTYVPAEADISVTASGGDIDVHVDGDTWWDVVLRPTSPQESVTPGRHEGTARAVVSGDGRGCGEEHTRGWYEVDEVAYEGGELVLLAVRFAQWCAHEDETSALHGEVRYDASAPTPGAPTPVGPPPASFWRPPAAAVPAGAERNHLVMESDRGDFVGQGRTHAYTGFDAQLFQGALTLHHRDLSWHVALRPSNRAAQGVEAGFYPHLLRDAFPNPARGGFSVGGEARGCNKSTSDVVVDEVDARGGTLTDIALRFEQHCEHETPALRGQAVWQEPVAPGTVGPPAGVTAEDAGATATVRWIPPSTTGAGPVTGYEVIAYRDGTAVGPTTSTAAGATSTQVPITPGHRWTFKVAAINAAGTGLRSSATAPVGAPPLDLGPFATLEALVAQQYRDFLGRPPTATEVRDAVAQIGSGRLTPASWIAGLSTRPEWGGRRAPIIRLYTAAFVRTVDDDGLDYWSERRRTGTSLSAIAQGFAGSPEFRTRYGTLSDSDFVDRIYRNVLGRGPDPGGFAYWTDRLGSGTPRGAVLLAFSEASENRARRAPLVAVTLLAAGMLDRAPTVDEVNIGGNVEGVALHYLTRAEYRERLS</sequence>
<dbReference type="KEGG" id="ima:PO878_21260"/>
<dbReference type="GO" id="GO:0016798">
    <property type="term" value="F:hydrolase activity, acting on glycosyl bonds"/>
    <property type="evidence" value="ECO:0007669"/>
    <property type="project" value="UniProtKB-KW"/>
</dbReference>
<dbReference type="InterPro" id="IPR003961">
    <property type="entry name" value="FN3_dom"/>
</dbReference>
<dbReference type="Gene3D" id="2.60.40.10">
    <property type="entry name" value="Immunoglobulins"/>
    <property type="match status" value="1"/>
</dbReference>
<dbReference type="Pfam" id="PF13946">
    <property type="entry name" value="DUF4214"/>
    <property type="match status" value="1"/>
</dbReference>
<dbReference type="InterPro" id="IPR013783">
    <property type="entry name" value="Ig-like_fold"/>
</dbReference>
<evidence type="ECO:0000259" key="2">
    <source>
        <dbReference type="PROSITE" id="PS50853"/>
    </source>
</evidence>
<dbReference type="Pfam" id="PF00041">
    <property type="entry name" value="fn3"/>
    <property type="match status" value="1"/>
</dbReference>
<organism evidence="3 4">
    <name type="scientific">Iamia majanohamensis</name>
    <dbReference type="NCBI Taxonomy" id="467976"/>
    <lineage>
        <taxon>Bacteria</taxon>
        <taxon>Bacillati</taxon>
        <taxon>Actinomycetota</taxon>
        <taxon>Acidimicrobiia</taxon>
        <taxon>Acidimicrobiales</taxon>
        <taxon>Iamiaceae</taxon>
        <taxon>Iamia</taxon>
    </lineage>
</organism>
<reference evidence="3" key="1">
    <citation type="submission" date="2023-01" db="EMBL/GenBank/DDBJ databases">
        <title>The diversity of Class Acidimicrobiia in South China Sea sediment environments and the proposal of Iamia marina sp. nov., a novel species of the genus Iamia.</title>
        <authorList>
            <person name="He Y."/>
            <person name="Tian X."/>
        </authorList>
    </citation>
    <scope>NUCLEOTIDE SEQUENCE</scope>
    <source>
        <strain evidence="3">DSM 19957</strain>
    </source>
</reference>
<keyword evidence="1" id="KW-0378">Hydrolase</keyword>
<dbReference type="Proteomes" id="UP001216390">
    <property type="component" value="Chromosome"/>
</dbReference>
<proteinExistence type="predicted"/>
<dbReference type="CDD" id="cd00063">
    <property type="entry name" value="FN3"/>
    <property type="match status" value="1"/>
</dbReference>